<dbReference type="PANTHER" id="PTHR11877:SF24">
    <property type="entry name" value="OS07G0526400 PROTEIN"/>
    <property type="match status" value="1"/>
</dbReference>
<dbReference type="Proteomes" id="UP000019116">
    <property type="component" value="Chromosome 7B"/>
</dbReference>
<dbReference type="Gramene" id="TraesLDM7B03G04223430.1">
    <property type="protein sequence ID" value="TraesLDM7B03G04223430.1"/>
    <property type="gene ID" value="TraesLDM7B03G04223430"/>
</dbReference>
<gene>
    <name evidence="6" type="primary">LOC123162881</name>
</gene>
<keyword evidence="3" id="KW-0012">Acyltransferase</keyword>
<dbReference type="OrthoDB" id="329835at2759"/>
<evidence type="ECO:0000313" key="7">
    <source>
        <dbReference type="Proteomes" id="UP000019116"/>
    </source>
</evidence>
<dbReference type="Pfam" id="PF00195">
    <property type="entry name" value="Chal_sti_synt_N"/>
    <property type="match status" value="1"/>
</dbReference>
<dbReference type="KEGG" id="taes:123162881"/>
<reference evidence="6" key="2">
    <citation type="submission" date="2018-10" db="UniProtKB">
        <authorList>
            <consortium name="EnsemblPlants"/>
        </authorList>
    </citation>
    <scope>IDENTIFICATION</scope>
</reference>
<dbReference type="Gramene" id="TraesCS7B02G371700.1">
    <property type="protein sequence ID" value="TraesCS7B02G371700.1"/>
    <property type="gene ID" value="TraesCS7B02G371700"/>
</dbReference>
<evidence type="ECO:0000256" key="3">
    <source>
        <dbReference type="RuleBase" id="RU003633"/>
    </source>
</evidence>
<dbReference type="GO" id="GO:0016747">
    <property type="term" value="F:acyltransferase activity, transferring groups other than amino-acyl groups"/>
    <property type="evidence" value="ECO:0007669"/>
    <property type="project" value="InterPro"/>
</dbReference>
<comment type="similarity">
    <text evidence="1 3">Belongs to the thiolase-like superfamily. Chalcone/stilbene synthases family.</text>
</comment>
<dbReference type="RefSeq" id="XP_044436566.1">
    <property type="nucleotide sequence ID" value="XM_044580631.1"/>
</dbReference>
<dbReference type="AlphaFoldDB" id="A0A3B6SM34"/>
<evidence type="ECO:0000256" key="1">
    <source>
        <dbReference type="ARBA" id="ARBA00005531"/>
    </source>
</evidence>
<dbReference type="InterPro" id="IPR011141">
    <property type="entry name" value="Polyketide_synthase_type-III"/>
</dbReference>
<dbReference type="SMR" id="A0A3B6SM34"/>
<keyword evidence="7" id="KW-1185">Reference proteome</keyword>
<evidence type="ECO:0000259" key="5">
    <source>
        <dbReference type="Pfam" id="PF02797"/>
    </source>
</evidence>
<dbReference type="FunFam" id="3.40.47.10:FF:000014">
    <property type="entry name" value="Chalcone synthase 1"/>
    <property type="match status" value="1"/>
</dbReference>
<evidence type="ECO:0000313" key="6">
    <source>
        <dbReference type="EnsemblPlants" id="TraesCS7B02G371700.1"/>
    </source>
</evidence>
<name>A0A3B6SM34_WHEAT</name>
<dbReference type="STRING" id="4565.A0A3B6SM34"/>
<reference evidence="6" key="1">
    <citation type="submission" date="2018-08" db="EMBL/GenBank/DDBJ databases">
        <authorList>
            <person name="Rossello M."/>
        </authorList>
    </citation>
    <scope>NUCLEOTIDE SEQUENCE [LARGE SCALE GENOMIC DNA]</scope>
    <source>
        <strain evidence="6">cv. Chinese Spring</strain>
    </source>
</reference>
<dbReference type="Gramene" id="TraesNOR7B03G04267910.1">
    <property type="protein sequence ID" value="TraesNOR7B03G04267910.1"/>
    <property type="gene ID" value="TraesNOR7B03G04267910"/>
</dbReference>
<dbReference type="Gramene" id="TraesCS7B03G1001400.1">
    <property type="protein sequence ID" value="TraesCS7B03G1001400.1.CDS"/>
    <property type="gene ID" value="TraesCS7B03G1001400"/>
</dbReference>
<feature type="domain" description="Chalcone/stilbene synthase N-terminal" evidence="4">
    <location>
        <begin position="55"/>
        <end position="272"/>
    </location>
</feature>
<dbReference type="PANTHER" id="PTHR11877">
    <property type="entry name" value="HYDROXYMETHYLGLUTARYL-COA SYNTHASE"/>
    <property type="match status" value="1"/>
</dbReference>
<feature type="domain" description="Chalcone/stilbene synthase C-terminal" evidence="5">
    <location>
        <begin position="283"/>
        <end position="428"/>
    </location>
</feature>
<accession>A0A3B6SM34</accession>
<dbReference type="GO" id="GO:0010208">
    <property type="term" value="P:pollen wall assembly"/>
    <property type="evidence" value="ECO:0007669"/>
    <property type="project" value="UniProtKB-ARBA"/>
</dbReference>
<evidence type="ECO:0008006" key="8">
    <source>
        <dbReference type="Google" id="ProtNLM"/>
    </source>
</evidence>
<proteinExistence type="inferred from homology"/>
<dbReference type="Gene3D" id="3.40.47.10">
    <property type="match status" value="2"/>
</dbReference>
<dbReference type="InterPro" id="IPR001099">
    <property type="entry name" value="Chalcone/stilbene_synt_N"/>
</dbReference>
<dbReference type="PIRSF" id="PIRSF000451">
    <property type="entry name" value="PKS_III"/>
    <property type="match status" value="1"/>
</dbReference>
<dbReference type="GeneID" id="123162881"/>
<dbReference type="SUPFAM" id="SSF53901">
    <property type="entry name" value="Thiolase-like"/>
    <property type="match status" value="2"/>
</dbReference>
<sequence>MIWKCYAPCSPVHIKHQAFASRKANKSSLLPIPRLSCRWLAKKACESMASSTVCEIRRLQRADGPALVLAIGTANPPNHLSQEEYLEYYFRATKSEHLTDLKREFKSICDRTGTEKRFFHHTQELLDAHPRFFDGGHDRLEIAAAVAPDLAASAAAKAITKWGRPATDITHLIVSTNSCARAPGADLHIASLLGLRPSVVCTLLQINGCSAGSASLRLAKDIAENNRGARVLVVCVELSVAALRGPEENYPHTLISQAIFSDGAGAVIIGADTVHPLERPLFEMVSASQIVIPGTDHLAMIKTGEGGIYHQLSMRELVPIVAQNIEQCISDELKQLGVGVEWNDLFWAMHPGVNALLDHVDQALMLDPGKLAASRTVLREYGNMLSATVIFVLDEQRRRMEEDGEEGVWGVMLGFGHGFTIETMVMHATSNLKQKYARM</sequence>
<dbReference type="CDD" id="cd00831">
    <property type="entry name" value="CHS_like"/>
    <property type="match status" value="1"/>
</dbReference>
<keyword evidence="3" id="KW-0808">Transferase</keyword>
<dbReference type="InterPro" id="IPR016039">
    <property type="entry name" value="Thiolase-like"/>
</dbReference>
<dbReference type="FunFam" id="3.40.47.10:FF:000025">
    <property type="entry name" value="Chalcone synthase 2"/>
    <property type="match status" value="1"/>
</dbReference>
<dbReference type="Pfam" id="PF02797">
    <property type="entry name" value="Chal_sti_synt_C"/>
    <property type="match status" value="1"/>
</dbReference>
<dbReference type="InterPro" id="IPR012328">
    <property type="entry name" value="Chalcone/stilbene_synt_C"/>
</dbReference>
<organism evidence="6">
    <name type="scientific">Triticum aestivum</name>
    <name type="common">Wheat</name>
    <dbReference type="NCBI Taxonomy" id="4565"/>
    <lineage>
        <taxon>Eukaryota</taxon>
        <taxon>Viridiplantae</taxon>
        <taxon>Streptophyta</taxon>
        <taxon>Embryophyta</taxon>
        <taxon>Tracheophyta</taxon>
        <taxon>Spermatophyta</taxon>
        <taxon>Magnoliopsida</taxon>
        <taxon>Liliopsida</taxon>
        <taxon>Poales</taxon>
        <taxon>Poaceae</taxon>
        <taxon>BOP clade</taxon>
        <taxon>Pooideae</taxon>
        <taxon>Triticodae</taxon>
        <taxon>Triticeae</taxon>
        <taxon>Triticinae</taxon>
        <taxon>Triticum</taxon>
    </lineage>
</organism>
<evidence type="ECO:0000256" key="2">
    <source>
        <dbReference type="PIRSR" id="PIRSR000451-1"/>
    </source>
</evidence>
<dbReference type="OMA" id="PEENYPH"/>
<evidence type="ECO:0000259" key="4">
    <source>
        <dbReference type="Pfam" id="PF00195"/>
    </source>
</evidence>
<protein>
    <recommendedName>
        <fullName evidence="8">Chalcone synthase</fullName>
    </recommendedName>
</protein>
<feature type="active site" description="Acyl-thioester intermediate" evidence="2">
    <location>
        <position position="209"/>
    </location>
</feature>
<dbReference type="EnsemblPlants" id="TraesCS7B02G371700.1">
    <property type="protein sequence ID" value="TraesCS7B02G371700.1"/>
    <property type="gene ID" value="TraesCS7B02G371700"/>
</dbReference>